<dbReference type="SUPFAM" id="SSF52113">
    <property type="entry name" value="BRCT domain"/>
    <property type="match status" value="1"/>
</dbReference>
<dbReference type="PROSITE" id="PS50172">
    <property type="entry name" value="BRCT"/>
    <property type="match status" value="1"/>
</dbReference>
<dbReference type="GO" id="GO:0006893">
    <property type="term" value="P:Golgi to plasma membrane transport"/>
    <property type="evidence" value="ECO:0007669"/>
    <property type="project" value="TreeGrafter"/>
</dbReference>
<evidence type="ECO:0000313" key="3">
    <source>
        <dbReference type="Proteomes" id="UP000245383"/>
    </source>
</evidence>
<dbReference type="OrthoDB" id="245697at2759"/>
<keyword evidence="3" id="KW-1185">Reference proteome</keyword>
<dbReference type="InterPro" id="IPR031673">
    <property type="entry name" value="Chs5_N"/>
</dbReference>
<dbReference type="Gene3D" id="3.40.50.10190">
    <property type="entry name" value="BRCT domain"/>
    <property type="match status" value="1"/>
</dbReference>
<evidence type="ECO:0000259" key="1">
    <source>
        <dbReference type="PROSITE" id="PS50172"/>
    </source>
</evidence>
<dbReference type="InterPro" id="IPR001357">
    <property type="entry name" value="BRCT_dom"/>
</dbReference>
<dbReference type="STRING" id="133385.A0A2T9YEJ3"/>
<evidence type="ECO:0000313" key="2">
    <source>
        <dbReference type="EMBL" id="PVU90704.1"/>
    </source>
</evidence>
<dbReference type="CDD" id="cd17742">
    <property type="entry name" value="BRCT_CHS5_like"/>
    <property type="match status" value="1"/>
</dbReference>
<dbReference type="InterPro" id="IPR036420">
    <property type="entry name" value="BRCT_dom_sf"/>
</dbReference>
<dbReference type="Pfam" id="PF12738">
    <property type="entry name" value="PTCB-BRCT"/>
    <property type="match status" value="1"/>
</dbReference>
<proteinExistence type="predicted"/>
<dbReference type="PANTHER" id="PTHR47351">
    <property type="entry name" value="CHITIN BIOSYNTHESIS PROTEIN CHS5"/>
    <property type="match status" value="1"/>
</dbReference>
<dbReference type="InterPro" id="IPR052827">
    <property type="entry name" value="CHS_Export/Cell_Fusion_Reg"/>
</dbReference>
<dbReference type="GO" id="GO:0005802">
    <property type="term" value="C:trans-Golgi network"/>
    <property type="evidence" value="ECO:0007669"/>
    <property type="project" value="TreeGrafter"/>
</dbReference>
<dbReference type="GO" id="GO:0046983">
    <property type="term" value="F:protein dimerization activity"/>
    <property type="evidence" value="ECO:0007669"/>
    <property type="project" value="InterPro"/>
</dbReference>
<dbReference type="EMBL" id="MBFR01000241">
    <property type="protein sequence ID" value="PVU90704.1"/>
    <property type="molecule type" value="Genomic_DNA"/>
</dbReference>
<name>A0A2T9YEJ3_9FUNG</name>
<reference evidence="2 3" key="1">
    <citation type="journal article" date="2018" name="MBio">
        <title>Comparative Genomics Reveals the Core Gene Toolbox for the Fungus-Insect Symbiosis.</title>
        <authorList>
            <person name="Wang Y."/>
            <person name="Stata M."/>
            <person name="Wang W."/>
            <person name="Stajich J.E."/>
            <person name="White M.M."/>
            <person name="Moncalvo J.M."/>
        </authorList>
    </citation>
    <scope>NUCLEOTIDE SEQUENCE [LARGE SCALE GENOMIC DNA]</scope>
    <source>
        <strain evidence="2 3">SWE-8-4</strain>
    </source>
</reference>
<dbReference type="SUPFAM" id="SSF49265">
    <property type="entry name" value="Fibronectin type III"/>
    <property type="match status" value="1"/>
</dbReference>
<dbReference type="InterPro" id="IPR013783">
    <property type="entry name" value="Ig-like_fold"/>
</dbReference>
<comment type="caution">
    <text evidence="2">The sequence shown here is derived from an EMBL/GenBank/DDBJ whole genome shotgun (WGS) entry which is preliminary data.</text>
</comment>
<dbReference type="Proteomes" id="UP000245383">
    <property type="component" value="Unassembled WGS sequence"/>
</dbReference>
<dbReference type="GO" id="GO:0000747">
    <property type="term" value="P:conjugation with cellular fusion"/>
    <property type="evidence" value="ECO:0007669"/>
    <property type="project" value="TreeGrafter"/>
</dbReference>
<accession>A0A2T9YEJ3</accession>
<dbReference type="InterPro" id="IPR036116">
    <property type="entry name" value="FN3_sf"/>
</dbReference>
<feature type="domain" description="BRCT" evidence="1">
    <location>
        <begin position="184"/>
        <end position="288"/>
    </location>
</feature>
<gene>
    <name evidence="2" type="ORF">BB561_004765</name>
</gene>
<dbReference type="GO" id="GO:0034044">
    <property type="term" value="C:exomer complex"/>
    <property type="evidence" value="ECO:0007669"/>
    <property type="project" value="TreeGrafter"/>
</dbReference>
<dbReference type="Gene3D" id="6.20.120.50">
    <property type="match status" value="1"/>
</dbReference>
<dbReference type="PANTHER" id="PTHR47351:SF1">
    <property type="entry name" value="CHITIN BIOSYNTHESIS PROTEIN CHS5"/>
    <property type="match status" value="1"/>
</dbReference>
<dbReference type="Pfam" id="PF16892">
    <property type="entry name" value="CHS5_N"/>
    <property type="match status" value="1"/>
</dbReference>
<dbReference type="Pfam" id="PF16893">
    <property type="entry name" value="fn3_2"/>
    <property type="match status" value="1"/>
</dbReference>
<sequence length="290" mass="32315">MQLLSSYVRNSPTRTPSKVQFTVGKIDAGMAVLLTNENQLIEFPSILLPSGVGAGSVVSVSVFKDTEEETTRLSSFDILQKAILQTYGTTQPQEPVLKLRSVTQTFAILEWDKLNIGHTEFKQLFLYKDGQRVPMYLQKSLKLANTHNFTKISGLDINHEYNFSIELVTSSGTYSSNKLTVKTHTLDNLEGICVCFGAFNSTTHSNAKSDGSVDQESPEIGKLKQVIQRIGAKWSDDVTVDVTHFICQIPEGPKFELATAYNIPVVKPEWLLACEDDKKLQPSINFYLNN</sequence>
<dbReference type="InterPro" id="IPR031669">
    <property type="entry name" value="Fn3_2"/>
</dbReference>
<dbReference type="SMART" id="SM00292">
    <property type="entry name" value="BRCT"/>
    <property type="match status" value="1"/>
</dbReference>
<dbReference type="AlphaFoldDB" id="A0A2T9YEJ3"/>
<protein>
    <recommendedName>
        <fullName evidence="1">BRCT domain-containing protein</fullName>
    </recommendedName>
</protein>
<organism evidence="2 3">
    <name type="scientific">Smittium simulii</name>
    <dbReference type="NCBI Taxonomy" id="133385"/>
    <lineage>
        <taxon>Eukaryota</taxon>
        <taxon>Fungi</taxon>
        <taxon>Fungi incertae sedis</taxon>
        <taxon>Zoopagomycota</taxon>
        <taxon>Kickxellomycotina</taxon>
        <taxon>Harpellomycetes</taxon>
        <taxon>Harpellales</taxon>
        <taxon>Legeriomycetaceae</taxon>
        <taxon>Smittium</taxon>
    </lineage>
</organism>
<dbReference type="Gene3D" id="2.60.40.10">
    <property type="entry name" value="Immunoglobulins"/>
    <property type="match status" value="1"/>
</dbReference>